<dbReference type="InterPro" id="IPR029787">
    <property type="entry name" value="Nucleotide_cyclase"/>
</dbReference>
<feature type="domain" description="HAMP" evidence="3">
    <location>
        <begin position="175"/>
        <end position="227"/>
    </location>
</feature>
<dbReference type="CDD" id="cd01948">
    <property type="entry name" value="EAL"/>
    <property type="match status" value="1"/>
</dbReference>
<dbReference type="GO" id="GO:0007165">
    <property type="term" value="P:signal transduction"/>
    <property type="evidence" value="ECO:0007669"/>
    <property type="project" value="InterPro"/>
</dbReference>
<dbReference type="EMBL" id="JABSOD010000005">
    <property type="protein sequence ID" value="NRQ42165.1"/>
    <property type="molecule type" value="Genomic_DNA"/>
</dbReference>
<dbReference type="Gene3D" id="6.20.270.20">
    <property type="entry name" value="LapD/MoxY periplasmic domain"/>
    <property type="match status" value="1"/>
</dbReference>
<dbReference type="PROSITE" id="PS50885">
    <property type="entry name" value="HAMP"/>
    <property type="match status" value="1"/>
</dbReference>
<dbReference type="PANTHER" id="PTHR33121">
    <property type="entry name" value="CYCLIC DI-GMP PHOSPHODIESTERASE PDEF"/>
    <property type="match status" value="1"/>
</dbReference>
<comment type="caution">
    <text evidence="5">The sequence shown here is derived from an EMBL/GenBank/DDBJ whole genome shotgun (WGS) entry which is preliminary data.</text>
</comment>
<dbReference type="SUPFAM" id="SSF55073">
    <property type="entry name" value="Nucleotide cyclase"/>
    <property type="match status" value="1"/>
</dbReference>
<dbReference type="Proteomes" id="UP000523161">
    <property type="component" value="Unassembled WGS sequence"/>
</dbReference>
<keyword evidence="1" id="KW-0812">Transmembrane</keyword>
<dbReference type="RefSeq" id="WP_173500412.1">
    <property type="nucleotide sequence ID" value="NZ_JABSOD010000005.1"/>
</dbReference>
<proteinExistence type="predicted"/>
<evidence type="ECO:0000259" key="4">
    <source>
        <dbReference type="PROSITE" id="PS50887"/>
    </source>
</evidence>
<dbReference type="SMART" id="SM00052">
    <property type="entry name" value="EAL"/>
    <property type="match status" value="1"/>
</dbReference>
<reference evidence="5 6" key="1">
    <citation type="submission" date="2020-06" db="EMBL/GenBank/DDBJ databases">
        <title>Rheinheimera sp. nov., a marine bacterium isolated from coastal.</title>
        <authorList>
            <person name="Yu Q."/>
            <person name="Qi Y."/>
            <person name="Pu J."/>
        </authorList>
    </citation>
    <scope>NUCLEOTIDE SEQUENCE [LARGE SCALE GENOMIC DNA]</scope>
    <source>
        <strain evidence="5 6">YQF-2</strain>
    </source>
</reference>
<evidence type="ECO:0000259" key="2">
    <source>
        <dbReference type="PROSITE" id="PS50883"/>
    </source>
</evidence>
<feature type="transmembrane region" description="Helical" evidence="1">
    <location>
        <begin position="156"/>
        <end position="178"/>
    </location>
</feature>
<dbReference type="Pfam" id="PF00990">
    <property type="entry name" value="GGDEF"/>
    <property type="match status" value="1"/>
</dbReference>
<dbReference type="InterPro" id="IPR043128">
    <property type="entry name" value="Rev_trsase/Diguanyl_cyclase"/>
</dbReference>
<keyword evidence="6" id="KW-1185">Reference proteome</keyword>
<dbReference type="PROSITE" id="PS50883">
    <property type="entry name" value="EAL"/>
    <property type="match status" value="1"/>
</dbReference>
<dbReference type="InterPro" id="IPR050706">
    <property type="entry name" value="Cyclic-di-GMP_PDE-like"/>
</dbReference>
<dbReference type="Gene3D" id="3.30.70.270">
    <property type="match status" value="1"/>
</dbReference>
<dbReference type="PROSITE" id="PS50887">
    <property type="entry name" value="GGDEF"/>
    <property type="match status" value="1"/>
</dbReference>
<dbReference type="Pfam" id="PF16448">
    <property type="entry name" value="LapD_MoxY_N"/>
    <property type="match status" value="1"/>
</dbReference>
<dbReference type="PANTHER" id="PTHR33121:SF79">
    <property type="entry name" value="CYCLIC DI-GMP PHOSPHODIESTERASE PDED-RELATED"/>
    <property type="match status" value="1"/>
</dbReference>
<dbReference type="InterPro" id="IPR035919">
    <property type="entry name" value="EAL_sf"/>
</dbReference>
<dbReference type="InterPro" id="IPR032244">
    <property type="entry name" value="LapD_MoxY_N"/>
</dbReference>
<evidence type="ECO:0000313" key="6">
    <source>
        <dbReference type="Proteomes" id="UP000523161"/>
    </source>
</evidence>
<keyword evidence="1" id="KW-0472">Membrane</keyword>
<name>A0A7Y5EH78_9GAMM</name>
<dbReference type="Pfam" id="PF00672">
    <property type="entry name" value="HAMP"/>
    <property type="match status" value="1"/>
</dbReference>
<feature type="transmembrane region" description="Helical" evidence="1">
    <location>
        <begin position="12"/>
        <end position="35"/>
    </location>
</feature>
<dbReference type="SMART" id="SM00267">
    <property type="entry name" value="GGDEF"/>
    <property type="match status" value="1"/>
</dbReference>
<dbReference type="AlphaFoldDB" id="A0A7Y5EH78"/>
<dbReference type="Gene3D" id="3.30.110.200">
    <property type="match status" value="1"/>
</dbReference>
<evidence type="ECO:0000256" key="1">
    <source>
        <dbReference type="SAM" id="Phobius"/>
    </source>
</evidence>
<sequence>MLKNGISLSTQFYALIIVMTFIAFAGSLLSSTLTLRDYLNSQLGSHAQDAAHNLGLAISSSGGADTVLIHTLASTLFDSGYYQQIRFVDNEERELVNLSHDNNAAVPRWFSDVFALQAPIMQSEISDGWLVLGTLTVQSNTVLAERSLWQQTTRNLLSSALLFALAALAIHVILRALLKPLRQIVQQAEAVGRKEFRQNPGRTVTRELNLVLGALNSMVLNISKVFSEQSRYAEQLMQQAYLDPLTSLPNRRALQQQLSNLQQDAKLNHNALYVAMVSLSSLQQTNDEQGYASGDQYVQKAASLLRQLQQQYPALQLFRLSGSEFAIIGAADRTSAAELDNKLIQALEQEHSQCYSQGFGRAVSVLAEAAESFSNILARLDTLQAQDNVQLLTGANTEADLCAPGRLQWQQLIDRLLHHNDSSDANMELLLQPVADQQHKLVYAECLLRFVVDDKPLSTAEVLAMAARLNRADTLERQMLQFILQSLPQLSGGAVAINISEAVLCSDDLRQWLLLQLAQGAATLPPLLVEIAEHSIIQHPQQAAQFITKLQQLNIKVVIERFGANLTSLRHIQHLNIDYVKLDAGFINDLEQESNRFFIMTLTQICHSVGIKVLATHLESIDRLEACKSLNVDGFQGFVLGEIINFTFLSKKGDVNKTKMQYTLKQVFNPKGDTYDAS</sequence>
<keyword evidence="1" id="KW-1133">Transmembrane helix</keyword>
<feature type="domain" description="EAL" evidence="2">
    <location>
        <begin position="406"/>
        <end position="657"/>
    </location>
</feature>
<accession>A0A7Y5EH78</accession>
<dbReference type="InterPro" id="IPR003660">
    <property type="entry name" value="HAMP_dom"/>
</dbReference>
<dbReference type="NCBIfam" id="TIGR00254">
    <property type="entry name" value="GGDEF"/>
    <property type="match status" value="1"/>
</dbReference>
<evidence type="ECO:0000313" key="5">
    <source>
        <dbReference type="EMBL" id="NRQ42165.1"/>
    </source>
</evidence>
<dbReference type="GO" id="GO:0071111">
    <property type="term" value="F:cyclic-guanylate-specific phosphodiesterase activity"/>
    <property type="evidence" value="ECO:0007669"/>
    <property type="project" value="InterPro"/>
</dbReference>
<dbReference type="Pfam" id="PF00563">
    <property type="entry name" value="EAL"/>
    <property type="match status" value="1"/>
</dbReference>
<feature type="domain" description="GGDEF" evidence="4">
    <location>
        <begin position="270"/>
        <end position="403"/>
    </location>
</feature>
<dbReference type="InterPro" id="IPR001633">
    <property type="entry name" value="EAL_dom"/>
</dbReference>
<gene>
    <name evidence="5" type="ORF">HRH59_06235</name>
</gene>
<organism evidence="5 6">
    <name type="scientific">Rheinheimera lutimaris</name>
    <dbReference type="NCBI Taxonomy" id="2740584"/>
    <lineage>
        <taxon>Bacteria</taxon>
        <taxon>Pseudomonadati</taxon>
        <taxon>Pseudomonadota</taxon>
        <taxon>Gammaproteobacteria</taxon>
        <taxon>Chromatiales</taxon>
        <taxon>Chromatiaceae</taxon>
        <taxon>Rheinheimera</taxon>
    </lineage>
</organism>
<dbReference type="GO" id="GO:0016020">
    <property type="term" value="C:membrane"/>
    <property type="evidence" value="ECO:0007669"/>
    <property type="project" value="InterPro"/>
</dbReference>
<dbReference type="Gene3D" id="3.20.20.450">
    <property type="entry name" value="EAL domain"/>
    <property type="match status" value="1"/>
</dbReference>
<dbReference type="InterPro" id="IPR000160">
    <property type="entry name" value="GGDEF_dom"/>
</dbReference>
<protein>
    <submittedName>
        <fullName evidence="5">EAL domain-containing protein</fullName>
    </submittedName>
</protein>
<dbReference type="InterPro" id="IPR042461">
    <property type="entry name" value="LapD_MoxY_peri_C"/>
</dbReference>
<evidence type="ECO:0000259" key="3">
    <source>
        <dbReference type="PROSITE" id="PS50885"/>
    </source>
</evidence>
<dbReference type="SUPFAM" id="SSF141868">
    <property type="entry name" value="EAL domain-like"/>
    <property type="match status" value="1"/>
</dbReference>